<evidence type="ECO:0000256" key="1">
    <source>
        <dbReference type="SAM" id="MobiDB-lite"/>
    </source>
</evidence>
<feature type="transmembrane region" description="Helical" evidence="2">
    <location>
        <begin position="179"/>
        <end position="199"/>
    </location>
</feature>
<keyword evidence="2" id="KW-0812">Transmembrane</keyword>
<dbReference type="HOGENOM" id="CLU_078991_0_0_0"/>
<dbReference type="EMBL" id="CP001848">
    <property type="protein sequence ID" value="ADB15549.1"/>
    <property type="molecule type" value="Genomic_DNA"/>
</dbReference>
<dbReference type="Gene3D" id="1.20.1300.10">
    <property type="entry name" value="Fumarate reductase/succinate dehydrogenase, transmembrane subunit"/>
    <property type="match status" value="1"/>
</dbReference>
<feature type="transmembrane region" description="Helical" evidence="2">
    <location>
        <begin position="150"/>
        <end position="172"/>
    </location>
</feature>
<dbReference type="OrthoDB" id="9789209at2"/>
<dbReference type="InterPro" id="IPR034804">
    <property type="entry name" value="SQR/QFR_C/D"/>
</dbReference>
<feature type="compositionally biased region" description="Basic and acidic residues" evidence="1">
    <location>
        <begin position="257"/>
        <end position="284"/>
    </location>
</feature>
<keyword evidence="2" id="KW-0472">Membrane</keyword>
<dbReference type="KEGG" id="psl:Psta_0864"/>
<dbReference type="GO" id="GO:0016020">
    <property type="term" value="C:membrane"/>
    <property type="evidence" value="ECO:0007669"/>
    <property type="project" value="InterPro"/>
</dbReference>
<name>D2R6H1_PIRSD</name>
<protein>
    <submittedName>
        <fullName evidence="3">Succinate dehydrogenase (Or fumarate reductase) cytochrome b subunit, b558 family</fullName>
    </submittedName>
</protein>
<dbReference type="InterPro" id="IPR016002">
    <property type="entry name" value="Succ_DH_cyt_b558_Firmicute"/>
</dbReference>
<accession>D2R6H1</accession>
<organism evidence="3 4">
    <name type="scientific">Pirellula staleyi (strain ATCC 27377 / DSM 6068 / ICPB 4128)</name>
    <name type="common">Pirella staleyi</name>
    <dbReference type="NCBI Taxonomy" id="530564"/>
    <lineage>
        <taxon>Bacteria</taxon>
        <taxon>Pseudomonadati</taxon>
        <taxon>Planctomycetota</taxon>
        <taxon>Planctomycetia</taxon>
        <taxon>Pirellulales</taxon>
        <taxon>Pirellulaceae</taxon>
        <taxon>Pirellula</taxon>
    </lineage>
</organism>
<reference evidence="3 4" key="1">
    <citation type="journal article" date="2009" name="Stand. Genomic Sci.">
        <title>Complete genome sequence of Pirellula staleyi type strain (ATCC 27377).</title>
        <authorList>
            <person name="Clum A."/>
            <person name="Tindall B.J."/>
            <person name="Sikorski J."/>
            <person name="Ivanova N."/>
            <person name="Mavrommatis K."/>
            <person name="Lucas S."/>
            <person name="Glavina del Rio T."/>
            <person name="Nolan M."/>
            <person name="Chen F."/>
            <person name="Tice H."/>
            <person name="Pitluck S."/>
            <person name="Cheng J.F."/>
            <person name="Chertkov O."/>
            <person name="Brettin T."/>
            <person name="Han C."/>
            <person name="Detter J.C."/>
            <person name="Kuske C."/>
            <person name="Bruce D."/>
            <person name="Goodwin L."/>
            <person name="Ovchinikova G."/>
            <person name="Pati A."/>
            <person name="Mikhailova N."/>
            <person name="Chen A."/>
            <person name="Palaniappan K."/>
            <person name="Land M."/>
            <person name="Hauser L."/>
            <person name="Chang Y.J."/>
            <person name="Jeffries C.D."/>
            <person name="Chain P."/>
            <person name="Rohde M."/>
            <person name="Goker M."/>
            <person name="Bristow J."/>
            <person name="Eisen J.A."/>
            <person name="Markowitz V."/>
            <person name="Hugenholtz P."/>
            <person name="Kyrpides N.C."/>
            <person name="Klenk H.P."/>
            <person name="Lapidus A."/>
        </authorList>
    </citation>
    <scope>NUCLEOTIDE SEQUENCE [LARGE SCALE GENOMIC DNA]</scope>
    <source>
        <strain evidence="4">ATCC 27377 / DSM 6068 / ICPB 4128</strain>
    </source>
</reference>
<evidence type="ECO:0000313" key="3">
    <source>
        <dbReference type="EMBL" id="ADB15549.1"/>
    </source>
</evidence>
<feature type="transmembrane region" description="Helical" evidence="2">
    <location>
        <begin position="112"/>
        <end position="130"/>
    </location>
</feature>
<keyword evidence="2" id="KW-1133">Transmembrane helix</keyword>
<evidence type="ECO:0000256" key="2">
    <source>
        <dbReference type="SAM" id="Phobius"/>
    </source>
</evidence>
<feature type="transmembrane region" description="Helical" evidence="2">
    <location>
        <begin position="205"/>
        <end position="229"/>
    </location>
</feature>
<dbReference type="Proteomes" id="UP000001887">
    <property type="component" value="Chromosome"/>
</dbReference>
<evidence type="ECO:0000313" key="4">
    <source>
        <dbReference type="Proteomes" id="UP000001887"/>
    </source>
</evidence>
<feature type="compositionally biased region" description="Low complexity" evidence="1">
    <location>
        <begin position="285"/>
        <end position="304"/>
    </location>
</feature>
<feature type="transmembrane region" description="Helical" evidence="2">
    <location>
        <begin position="69"/>
        <end position="91"/>
    </location>
</feature>
<feature type="region of interest" description="Disordered" evidence="1">
    <location>
        <begin position="257"/>
        <end position="316"/>
    </location>
</feature>
<dbReference type="AlphaFoldDB" id="D2R6H1"/>
<dbReference type="SUPFAM" id="SSF81343">
    <property type="entry name" value="Fumarate reductase respiratory complex transmembrane subunits"/>
    <property type="match status" value="1"/>
</dbReference>
<dbReference type="STRING" id="530564.Psta_0864"/>
<gene>
    <name evidence="3" type="ordered locus">Psta_0864</name>
</gene>
<dbReference type="eggNOG" id="COG2009">
    <property type="taxonomic scope" value="Bacteria"/>
</dbReference>
<feature type="transmembrane region" description="Helical" evidence="2">
    <location>
        <begin position="20"/>
        <end position="38"/>
    </location>
</feature>
<proteinExistence type="predicted"/>
<dbReference type="CDD" id="cd03497">
    <property type="entry name" value="SQR_TypeB_1_TM"/>
    <property type="match status" value="1"/>
</dbReference>
<sequence>MKEAPSSSFLARNEFLIRRLHSLTGLVPVGAYMCVHLLTNASVLDSGAAFQKNVYMIHSLGAVLPVVEWGFIFLPLLFHAIFGVVIVRGGLPNSSTYKYTSNIRYTLQRASGMVAFAFIMWHVFHMHGWFHAEWWQKGVAEPLSGAMFKPYSAASTAAEALQISIIVPVLYVIGVLSCVFHLANGIWTFGITWGIWVSPAAQTRATWACLVFGLALSAVGLGALGGFATKTKEQIAADKAVEQKMFDAKVASGEVEADSHKFGGNHQHAEGEQHEAPAEEKPAEEAATATEATTAAPAEGSTETSIPAAGAASDVN</sequence>
<keyword evidence="4" id="KW-1185">Reference proteome</keyword>